<dbReference type="AlphaFoldDB" id="A0A7S4C4B9"/>
<keyword evidence="2" id="KW-0812">Transmembrane</keyword>
<dbReference type="SUPFAM" id="SSF57802">
    <property type="entry name" value="Rubredoxin-like"/>
    <property type="match status" value="1"/>
</dbReference>
<evidence type="ECO:0000256" key="1">
    <source>
        <dbReference type="ARBA" id="ARBA00022723"/>
    </source>
</evidence>
<evidence type="ECO:0000256" key="2">
    <source>
        <dbReference type="SAM" id="Phobius"/>
    </source>
</evidence>
<dbReference type="PROSITE" id="PS00202">
    <property type="entry name" value="RUBREDOXIN"/>
    <property type="match status" value="1"/>
</dbReference>
<reference evidence="5" key="1">
    <citation type="submission" date="2021-01" db="EMBL/GenBank/DDBJ databases">
        <authorList>
            <person name="Corre E."/>
            <person name="Pelletier E."/>
            <person name="Niang G."/>
            <person name="Scheremetjew M."/>
            <person name="Finn R."/>
            <person name="Kale V."/>
            <person name="Holt S."/>
            <person name="Cochrane G."/>
            <person name="Meng A."/>
            <person name="Brown T."/>
            <person name="Cohen L."/>
        </authorList>
    </citation>
    <scope>NUCLEOTIDE SEQUENCE</scope>
    <source>
        <strain evidence="5">CCMP645</strain>
    </source>
</reference>
<evidence type="ECO:0000259" key="4">
    <source>
        <dbReference type="PROSITE" id="PS50903"/>
    </source>
</evidence>
<proteinExistence type="predicted"/>
<dbReference type="Gene3D" id="2.20.28.10">
    <property type="match status" value="1"/>
</dbReference>
<dbReference type="GO" id="GO:0005506">
    <property type="term" value="F:iron ion binding"/>
    <property type="evidence" value="ECO:0007669"/>
    <property type="project" value="InterPro"/>
</dbReference>
<keyword evidence="3" id="KW-0732">Signal</keyword>
<name>A0A7S4C4B9_CHRCT</name>
<feature type="transmembrane region" description="Helical" evidence="2">
    <location>
        <begin position="109"/>
        <end position="128"/>
    </location>
</feature>
<evidence type="ECO:0000313" key="5">
    <source>
        <dbReference type="EMBL" id="CAE0786576.1"/>
    </source>
</evidence>
<organism evidence="5">
    <name type="scientific">Chrysotila carterae</name>
    <name type="common">Marine alga</name>
    <name type="synonym">Syracosphaera carterae</name>
    <dbReference type="NCBI Taxonomy" id="13221"/>
    <lineage>
        <taxon>Eukaryota</taxon>
        <taxon>Haptista</taxon>
        <taxon>Haptophyta</taxon>
        <taxon>Prymnesiophyceae</taxon>
        <taxon>Isochrysidales</taxon>
        <taxon>Isochrysidaceae</taxon>
        <taxon>Chrysotila</taxon>
    </lineage>
</organism>
<gene>
    <name evidence="5" type="ORF">PCAR00345_LOCUS39284</name>
</gene>
<dbReference type="EMBL" id="HBIZ01063599">
    <property type="protein sequence ID" value="CAE0786576.1"/>
    <property type="molecule type" value="Transcribed_RNA"/>
</dbReference>
<feature type="signal peptide" evidence="3">
    <location>
        <begin position="1"/>
        <end position="15"/>
    </location>
</feature>
<keyword evidence="1" id="KW-0479">Metal-binding</keyword>
<evidence type="ECO:0000256" key="3">
    <source>
        <dbReference type="SAM" id="SignalP"/>
    </source>
</evidence>
<dbReference type="PROSITE" id="PS50903">
    <property type="entry name" value="RUBREDOXIN_LIKE"/>
    <property type="match status" value="1"/>
</dbReference>
<protein>
    <recommendedName>
        <fullName evidence="4">Rubredoxin-like domain-containing protein</fullName>
    </recommendedName>
</protein>
<dbReference type="InterPro" id="IPR018527">
    <property type="entry name" value="Rubredoxin_Fe_BS"/>
</dbReference>
<dbReference type="PANTHER" id="PTHR48136">
    <property type="entry name" value="RUBREDOXIN-LIKE SUPERFAMILY PROTEIN"/>
    <property type="match status" value="1"/>
</dbReference>
<dbReference type="PANTHER" id="PTHR48136:SF1">
    <property type="entry name" value="RUBREDOXIN-LIKE SUPERFAMILY PROTEIN"/>
    <property type="match status" value="1"/>
</dbReference>
<dbReference type="InterPro" id="IPR024934">
    <property type="entry name" value="Rubredoxin-like_dom"/>
</dbReference>
<sequence length="130" mass="13856">MLKLLLLGIVCAANAFSISTPALSARAVASSPRPTVSMMAKKKVPSLEEQGFWAGEWVCADCGYIYEPDPAAPFEKLPNFWKCPQCAGPRRRFVKKAGNMLGKLDDSPLVIGTAIAGLIVVGLVYVGLTS</sequence>
<feature type="domain" description="Rubredoxin-like" evidence="4">
    <location>
        <begin position="54"/>
        <end position="96"/>
    </location>
</feature>
<keyword evidence="2" id="KW-0472">Membrane</keyword>
<feature type="chain" id="PRO_5031560284" description="Rubredoxin-like domain-containing protein" evidence="3">
    <location>
        <begin position="16"/>
        <end position="130"/>
    </location>
</feature>
<keyword evidence="2" id="KW-1133">Transmembrane helix</keyword>
<accession>A0A7S4C4B9</accession>